<feature type="region of interest" description="Disordered" evidence="1">
    <location>
        <begin position="504"/>
        <end position="531"/>
    </location>
</feature>
<gene>
    <name evidence="2" type="ORF">Taro_039487</name>
</gene>
<proteinExistence type="predicted"/>
<dbReference type="PANTHER" id="PTHR36892">
    <property type="entry name" value="OS01G0201800 PROTEIN"/>
    <property type="match status" value="1"/>
</dbReference>
<keyword evidence="3" id="KW-1185">Reference proteome</keyword>
<comment type="caution">
    <text evidence="2">The sequence shown here is derived from an EMBL/GenBank/DDBJ whole genome shotgun (WGS) entry which is preliminary data.</text>
</comment>
<dbReference type="EMBL" id="NMUH01003683">
    <property type="protein sequence ID" value="MQM06658.1"/>
    <property type="molecule type" value="Genomic_DNA"/>
</dbReference>
<dbReference type="PANTHER" id="PTHR36892:SF1">
    <property type="entry name" value="OS05G0518200 PROTEIN"/>
    <property type="match status" value="1"/>
</dbReference>
<feature type="non-terminal residue" evidence="2">
    <location>
        <position position="1"/>
    </location>
</feature>
<evidence type="ECO:0000313" key="2">
    <source>
        <dbReference type="EMBL" id="MQM06658.1"/>
    </source>
</evidence>
<feature type="compositionally biased region" description="Basic and acidic residues" evidence="1">
    <location>
        <begin position="136"/>
        <end position="147"/>
    </location>
</feature>
<feature type="region of interest" description="Disordered" evidence="1">
    <location>
        <begin position="128"/>
        <end position="147"/>
    </location>
</feature>
<feature type="region of interest" description="Disordered" evidence="1">
    <location>
        <begin position="222"/>
        <end position="291"/>
    </location>
</feature>
<name>A0A843WJ15_COLES</name>
<feature type="compositionally biased region" description="Basic and acidic residues" evidence="1">
    <location>
        <begin position="261"/>
        <end position="274"/>
    </location>
</feature>
<sequence>LYRSAGHARFCRHVTSAAGVGAAPAPTGVWAFIAGVVAVAAAAAMEVSLESFSIREYTARMRRVDASKCWPFDGEARGNQLPPIERRRYRWWSSELQIARSGDACERRAGAPERACGRFVSCADATVVPGDEEEGGGERPRLTTDEEPVGRHAVLVLPGQASCAKEDDDGDEDGRLARSPGKAKAKTPKKRSILELFAVAPQIDAVEDEAEGDDDDEVLAVDKDSKEHPKHDEELREDTVEEPRNRKEESVETLMRKKIKNNCEKKKKDKEDKMKKKKTKMMMRKKKQKLLKKQKKQKNSIKIGVAEKTFPVCFICCSCCLMDMDFRILGMNQGLAVPECAGVASFLGIYGAQAQSALGTPADQMAACLCCLLPGSPIAQCQGLHSAGTPGVRCATCPPQPPSPASHCGHDRPADHPRTAHLYSPPPGSPAAKLHCSSHYKAPSPQLATVPLPTTVSMTFLLPLLPEKIYKHRLQSPVDFARLLHDSVIMKRLGKEIGVPALAQGRKPAREKSALKENKVKGVQASKSKKQLSESKHFHIHSILRNQKKVASTGLGKVHIIDGSHNGDGNCVQQSDKHVHFSGKDDILGNHERHFFPLGSPPMQSLCKVFSDVLAASSVMDEPSEGGNLSECSNKSVVVTANEDTASDCADIRKTGEPLPFQQLTDIQDVTNTDISAEPQGNHVEKKTTLDDSLDLNNSVQDHYDIDQIDPCPTEPLSKDMNSKLPEGCDLCQVLDDPGNETREIDTNRGLSSGPAAVITVTDVVRNSNSELGTCSLLTDMVANKSNCQFYPVEKNHKDVYTYDSQFQSSHLLKRGMMSTVYSDGSMRQLYQMDHIPESRLNANPEDIFHGKATSRNVFGLPLNSQGEYIHLQSGAQIGFDQLFKKQNMMLGPVSSFLVHSSVDPSYNNHTNVKGKVPLSSAYVENQKKWIPEKGFSRDQSIVMPISGFGELQDISQTGVRSKESSRKFDHFVSNLNVEANLYRVPCHGFREQNQPCTHRDRAMAELEGASEPHFHSINQPTMRLMGKNFIVGRQENNKEHQGSSGSQIWADKRMLVDLHPTLRMCEEAVPKHWPGPEWAAHHPSGTSYENVIHTLETQNKPNVSNFYHLTCDPRPDNAQLDYGIGVLSSNSCQSINFGRGYKPDTFNHPHAHEAWVSKASMSKKNHGCESEYLKMGFQSPLAVCNSENVCQHLLLNSTHCKHSQSLSHSMTSTFPSCSSFEDPDNVNYVQLPSAQGSSQRLPHWLVSAGQKRNTSNSSALSFHDSVSKHEPCMKSGTSIFPLSSPPITSIQHFPSLGQSSHACFSDLPSPASLVHSSLYPPFPAAKSGSTNGTCYWTMCSNRDDMQSKYSFLQSEYTNKTRKRSAPCSNDLLTAMKRPNLYIQGDSGSLVGSKKGEETHACAEHNPKMLELRSGDKNMANDVVKEAHAPGTSKLDIGSRTRPVKLSAGAKHILKPSLHMDQDNSMPVHSTIPFSRATNSGMVPASQKKPTKIYQF</sequence>
<feature type="compositionally biased region" description="Basic residues" evidence="1">
    <location>
        <begin position="275"/>
        <end position="291"/>
    </location>
</feature>
<accession>A0A843WJ15</accession>
<feature type="compositionally biased region" description="Basic and acidic residues" evidence="1">
    <location>
        <begin position="508"/>
        <end position="520"/>
    </location>
</feature>
<dbReference type="Proteomes" id="UP000652761">
    <property type="component" value="Unassembled WGS sequence"/>
</dbReference>
<feature type="compositionally biased region" description="Basic and acidic residues" evidence="1">
    <location>
        <begin position="222"/>
        <end position="250"/>
    </location>
</feature>
<feature type="compositionally biased region" description="Polar residues" evidence="1">
    <location>
        <begin position="1463"/>
        <end position="1481"/>
    </location>
</feature>
<feature type="region of interest" description="Disordered" evidence="1">
    <location>
        <begin position="163"/>
        <end position="189"/>
    </location>
</feature>
<dbReference type="OrthoDB" id="678085at2759"/>
<protein>
    <submittedName>
        <fullName evidence="2">Uncharacterized protein</fullName>
    </submittedName>
</protein>
<evidence type="ECO:0000313" key="3">
    <source>
        <dbReference type="Proteomes" id="UP000652761"/>
    </source>
</evidence>
<reference evidence="2" key="1">
    <citation type="submission" date="2017-07" db="EMBL/GenBank/DDBJ databases">
        <title>Taro Niue Genome Assembly and Annotation.</title>
        <authorList>
            <person name="Atibalentja N."/>
            <person name="Keating K."/>
            <person name="Fields C.J."/>
        </authorList>
    </citation>
    <scope>NUCLEOTIDE SEQUENCE</scope>
    <source>
        <strain evidence="2">Niue_2</strain>
        <tissue evidence="2">Leaf</tissue>
    </source>
</reference>
<organism evidence="2 3">
    <name type="scientific">Colocasia esculenta</name>
    <name type="common">Wild taro</name>
    <name type="synonym">Arum esculentum</name>
    <dbReference type="NCBI Taxonomy" id="4460"/>
    <lineage>
        <taxon>Eukaryota</taxon>
        <taxon>Viridiplantae</taxon>
        <taxon>Streptophyta</taxon>
        <taxon>Embryophyta</taxon>
        <taxon>Tracheophyta</taxon>
        <taxon>Spermatophyta</taxon>
        <taxon>Magnoliopsida</taxon>
        <taxon>Liliopsida</taxon>
        <taxon>Araceae</taxon>
        <taxon>Aroideae</taxon>
        <taxon>Colocasieae</taxon>
        <taxon>Colocasia</taxon>
    </lineage>
</organism>
<evidence type="ECO:0000256" key="1">
    <source>
        <dbReference type="SAM" id="MobiDB-lite"/>
    </source>
</evidence>
<feature type="region of interest" description="Disordered" evidence="1">
    <location>
        <begin position="1460"/>
        <end position="1496"/>
    </location>
</feature>